<dbReference type="SUPFAM" id="SSF53187">
    <property type="entry name" value="Zn-dependent exopeptidases"/>
    <property type="match status" value="1"/>
</dbReference>
<keyword evidence="6" id="KW-0862">Zinc</keyword>
<keyword evidence="10" id="KW-1185">Reference proteome</keyword>
<dbReference type="InterPro" id="IPR050072">
    <property type="entry name" value="Peptidase_M20A"/>
</dbReference>
<dbReference type="SUPFAM" id="SSF55031">
    <property type="entry name" value="Bacterial exopeptidase dimerisation domain"/>
    <property type="match status" value="1"/>
</dbReference>
<comment type="cofactor">
    <cofactor evidence="2">
        <name>Zn(2+)</name>
        <dbReference type="ChEBI" id="CHEBI:29105"/>
    </cofactor>
</comment>
<evidence type="ECO:0000259" key="8">
    <source>
        <dbReference type="Pfam" id="PF07687"/>
    </source>
</evidence>
<dbReference type="GO" id="GO:0016787">
    <property type="term" value="F:hydrolase activity"/>
    <property type="evidence" value="ECO:0007669"/>
    <property type="project" value="UniProtKB-KW"/>
</dbReference>
<dbReference type="NCBIfam" id="TIGR01910">
    <property type="entry name" value="DapE-ArgE"/>
    <property type="match status" value="1"/>
</dbReference>
<dbReference type="AlphaFoldDB" id="A0A7T3REV5"/>
<dbReference type="InterPro" id="IPR010182">
    <property type="entry name" value="ArgE/DapE"/>
</dbReference>
<keyword evidence="5 9" id="KW-0378">Hydrolase</keyword>
<evidence type="ECO:0000256" key="1">
    <source>
        <dbReference type="ARBA" id="ARBA00001941"/>
    </source>
</evidence>
<dbReference type="PANTHER" id="PTHR43808:SF32">
    <property type="entry name" value="ARGE_DAPE-RELATED DEACYLASE"/>
    <property type="match status" value="1"/>
</dbReference>
<dbReference type="InterPro" id="IPR011650">
    <property type="entry name" value="Peptidase_M20_dimer"/>
</dbReference>
<dbReference type="InterPro" id="IPR002933">
    <property type="entry name" value="Peptidase_M20"/>
</dbReference>
<dbReference type="GO" id="GO:0046872">
    <property type="term" value="F:metal ion binding"/>
    <property type="evidence" value="ECO:0007669"/>
    <property type="project" value="UniProtKB-KW"/>
</dbReference>
<evidence type="ECO:0000256" key="3">
    <source>
        <dbReference type="ARBA" id="ARBA00006247"/>
    </source>
</evidence>
<evidence type="ECO:0000256" key="2">
    <source>
        <dbReference type="ARBA" id="ARBA00001947"/>
    </source>
</evidence>
<evidence type="ECO:0000256" key="5">
    <source>
        <dbReference type="ARBA" id="ARBA00022801"/>
    </source>
</evidence>
<dbReference type="InterPro" id="IPR036264">
    <property type="entry name" value="Bact_exopeptidase_dim_dom"/>
</dbReference>
<reference evidence="9 10" key="1">
    <citation type="submission" date="2020-11" db="EMBL/GenBank/DDBJ databases">
        <title>Treponema Peruensis nv. sp., first commensal Treponema isolated from human feces.</title>
        <authorList>
            <person name="Belkhou C."/>
            <person name="Raes J."/>
        </authorList>
    </citation>
    <scope>NUCLEOTIDE SEQUENCE [LARGE SCALE GENOMIC DNA]</scope>
    <source>
        <strain evidence="9 10">RCC2812</strain>
    </source>
</reference>
<organism evidence="9 10">
    <name type="scientific">Treponema peruense</name>
    <dbReference type="NCBI Taxonomy" id="2787628"/>
    <lineage>
        <taxon>Bacteria</taxon>
        <taxon>Pseudomonadati</taxon>
        <taxon>Spirochaetota</taxon>
        <taxon>Spirochaetia</taxon>
        <taxon>Spirochaetales</taxon>
        <taxon>Treponemataceae</taxon>
        <taxon>Treponema</taxon>
    </lineage>
</organism>
<comment type="cofactor">
    <cofactor evidence="1">
        <name>Co(2+)</name>
        <dbReference type="ChEBI" id="CHEBI:48828"/>
    </cofactor>
</comment>
<evidence type="ECO:0000256" key="6">
    <source>
        <dbReference type="ARBA" id="ARBA00022833"/>
    </source>
</evidence>
<gene>
    <name evidence="9" type="ORF">IWA51_04445</name>
</gene>
<proteinExistence type="inferred from homology"/>
<dbReference type="EMBL" id="CP064936">
    <property type="protein sequence ID" value="QQA01861.1"/>
    <property type="molecule type" value="Genomic_DNA"/>
</dbReference>
<evidence type="ECO:0000313" key="10">
    <source>
        <dbReference type="Proteomes" id="UP000595224"/>
    </source>
</evidence>
<comment type="similarity">
    <text evidence="3">Belongs to the peptidase M20A family.</text>
</comment>
<keyword evidence="7" id="KW-0170">Cobalt</keyword>
<dbReference type="RefSeq" id="WP_177527314.1">
    <property type="nucleotide sequence ID" value="NZ_CBCSHE010000002.1"/>
</dbReference>
<dbReference type="Gene3D" id="3.40.630.10">
    <property type="entry name" value="Zn peptidases"/>
    <property type="match status" value="1"/>
</dbReference>
<keyword evidence="4" id="KW-0479">Metal-binding</keyword>
<evidence type="ECO:0000256" key="4">
    <source>
        <dbReference type="ARBA" id="ARBA00022723"/>
    </source>
</evidence>
<sequence length="412" mass="45330">MGISGEFKKVREGIGSGLRDIIELESILTRNKALAPENGGDGELQKCLALEEWLKKNGITDLKRYDAPDSRVSSGIRPNLVATIKGLDDTKCIWVCAHLDVVPAGEKSLWKTDPWTLTEADGKIYGRGVEDNQQGLCSGVLAALAFVRTGIMPKTTIKLLFMADEEVGSRYGVRYLIKEYPDFFSKNDLILIPDGGDSNGETIEIAEKNIAWFKFHTTGRQSHGSRPDLGRNAHLAACDLALRVHDMENFFDEKNPLFDPPYSTFEPTMHMANVDGVNIIPGDDVFCADCRINPGYTLDQVRAELQKRIDAVEKKYEVKIDVAELQAEQSVATKEDAPVVQKLKFALETAHGIKARCVGIGGGTVGAYLRNAGFDCVVWSSMDELAHQPNEYALISNIAKDAETIACMAVME</sequence>
<dbReference type="Pfam" id="PF01546">
    <property type="entry name" value="Peptidase_M20"/>
    <property type="match status" value="1"/>
</dbReference>
<name>A0A7T3REV5_9SPIR</name>
<dbReference type="Proteomes" id="UP000595224">
    <property type="component" value="Chromosome"/>
</dbReference>
<evidence type="ECO:0000313" key="9">
    <source>
        <dbReference type="EMBL" id="QQA01861.1"/>
    </source>
</evidence>
<protein>
    <submittedName>
        <fullName evidence="9">M20 family metallo-hydrolase</fullName>
    </submittedName>
</protein>
<dbReference type="PANTHER" id="PTHR43808">
    <property type="entry name" value="ACETYLORNITHINE DEACETYLASE"/>
    <property type="match status" value="1"/>
</dbReference>
<feature type="domain" description="Peptidase M20 dimerisation" evidence="8">
    <location>
        <begin position="205"/>
        <end position="316"/>
    </location>
</feature>
<evidence type="ECO:0000256" key="7">
    <source>
        <dbReference type="ARBA" id="ARBA00023285"/>
    </source>
</evidence>
<dbReference type="Gene3D" id="3.30.70.360">
    <property type="match status" value="1"/>
</dbReference>
<dbReference type="KEGG" id="tper:IWA51_04445"/>
<dbReference type="Pfam" id="PF07687">
    <property type="entry name" value="M20_dimer"/>
    <property type="match status" value="1"/>
</dbReference>
<dbReference type="NCBIfam" id="NF010589">
    <property type="entry name" value="PRK13983.1"/>
    <property type="match status" value="1"/>
</dbReference>
<accession>A0A7T3REV5</accession>